<evidence type="ECO:0000313" key="3">
    <source>
        <dbReference type="Proteomes" id="UP000176682"/>
    </source>
</evidence>
<name>A0A1F5FGZ3_9BACT</name>
<dbReference type="CDD" id="cd03801">
    <property type="entry name" value="GT4_PimA-like"/>
    <property type="match status" value="1"/>
</dbReference>
<dbReference type="PANTHER" id="PTHR12526">
    <property type="entry name" value="GLYCOSYLTRANSFERASE"/>
    <property type="match status" value="1"/>
</dbReference>
<evidence type="ECO:0000259" key="1">
    <source>
        <dbReference type="Pfam" id="PF00534"/>
    </source>
</evidence>
<feature type="domain" description="Glycosyl transferase family 1" evidence="1">
    <location>
        <begin position="165"/>
        <end position="298"/>
    </location>
</feature>
<dbReference type="Pfam" id="PF00534">
    <property type="entry name" value="Glycos_transf_1"/>
    <property type="match status" value="1"/>
</dbReference>
<comment type="caution">
    <text evidence="2">The sequence shown here is derived from an EMBL/GenBank/DDBJ whole genome shotgun (WGS) entry which is preliminary data.</text>
</comment>
<protein>
    <recommendedName>
        <fullName evidence="1">Glycosyl transferase family 1 domain-containing protein</fullName>
    </recommendedName>
</protein>
<dbReference type="EMBL" id="MFAM01000033">
    <property type="protein sequence ID" value="OGD78861.1"/>
    <property type="molecule type" value="Genomic_DNA"/>
</dbReference>
<dbReference type="Proteomes" id="UP000176682">
    <property type="component" value="Unassembled WGS sequence"/>
</dbReference>
<sequence length="341" mass="37966">MKKALIVSPYLDHLGGGERYMLSVASVLETLGYQIFFGWDTLAEIANLSSMLGIELKSPQLDSSIKNLYNSHHPLSMFLATRPYDLVVYLSDGSLPLLGGKKNILHLQIPFHGVNGHSWSNRLKKKFLHGIIVNSNFTKQIVDQEYCINSTVIYPPVTPIHPGLKENIILSVGRFEPSLNTKHQDILIQAFRELSPDLPGWKLVLAGASASEEWVTKLRQSASGLLIEFSLNLSHQELAALYSQAKIYWHAAGFGVDESKNPELTEHFGISTVEAISAGCLPLVVPYGGQREIVTDSALHWTSIPELITKTRQLIENPVIPQLDITQFSPESFKQKLFNII</sequence>
<dbReference type="AlphaFoldDB" id="A0A1F5FGZ3"/>
<dbReference type="InterPro" id="IPR001296">
    <property type="entry name" value="Glyco_trans_1"/>
</dbReference>
<reference evidence="2 3" key="1">
    <citation type="journal article" date="2016" name="Nat. Commun.">
        <title>Thousands of microbial genomes shed light on interconnected biogeochemical processes in an aquifer system.</title>
        <authorList>
            <person name="Anantharaman K."/>
            <person name="Brown C.T."/>
            <person name="Hug L.A."/>
            <person name="Sharon I."/>
            <person name="Castelle C.J."/>
            <person name="Probst A.J."/>
            <person name="Thomas B.C."/>
            <person name="Singh A."/>
            <person name="Wilkins M.J."/>
            <person name="Karaoz U."/>
            <person name="Brodie E.L."/>
            <person name="Williams K.H."/>
            <person name="Hubbard S.S."/>
            <person name="Banfield J.F."/>
        </authorList>
    </citation>
    <scope>NUCLEOTIDE SEQUENCE [LARGE SCALE GENOMIC DNA]</scope>
</reference>
<evidence type="ECO:0000313" key="2">
    <source>
        <dbReference type="EMBL" id="OGD78861.1"/>
    </source>
</evidence>
<accession>A0A1F5FGZ3</accession>
<dbReference type="Gene3D" id="3.40.50.2000">
    <property type="entry name" value="Glycogen Phosphorylase B"/>
    <property type="match status" value="1"/>
</dbReference>
<proteinExistence type="predicted"/>
<gene>
    <name evidence="2" type="ORF">A2368_00370</name>
</gene>
<organism evidence="2 3">
    <name type="scientific">Candidatus Collierbacteria bacterium RIFOXYB1_FULL_49_13</name>
    <dbReference type="NCBI Taxonomy" id="1817728"/>
    <lineage>
        <taxon>Bacteria</taxon>
        <taxon>Candidatus Collieribacteriota</taxon>
    </lineage>
</organism>
<dbReference type="SUPFAM" id="SSF53756">
    <property type="entry name" value="UDP-Glycosyltransferase/glycogen phosphorylase"/>
    <property type="match status" value="1"/>
</dbReference>
<dbReference type="GO" id="GO:0016757">
    <property type="term" value="F:glycosyltransferase activity"/>
    <property type="evidence" value="ECO:0007669"/>
    <property type="project" value="InterPro"/>
</dbReference>